<sequence>MTRHRLPDRRPSVTLPLEHEGFACQLTVGFYPDGRVGEVFVSGLKTGSNLDALVADAGVLVSRLLQHGVAPDDLAGSMGRQGDARPASLIGAIVDRLVPNNPEKSR</sequence>
<dbReference type="GO" id="GO:0000166">
    <property type="term" value="F:nucleotide binding"/>
    <property type="evidence" value="ECO:0007669"/>
    <property type="project" value="UniProtKB-KW"/>
</dbReference>
<protein>
    <recommendedName>
        <fullName evidence="2">ribonucleoside-diphosphate reductase</fullName>
        <ecNumber evidence="2">1.17.4.1</ecNumber>
    </recommendedName>
</protein>
<dbReference type="InterPro" id="IPR024434">
    <property type="entry name" value="TSCPD_dom"/>
</dbReference>
<evidence type="ECO:0000313" key="8">
    <source>
        <dbReference type="Proteomes" id="UP000554286"/>
    </source>
</evidence>
<keyword evidence="8" id="KW-1185">Reference proteome</keyword>
<reference evidence="7 8" key="1">
    <citation type="submission" date="2020-08" db="EMBL/GenBank/DDBJ databases">
        <title>Genome sequencing of Purple Non-Sulfur Bacteria from various extreme environments.</title>
        <authorList>
            <person name="Mayer M."/>
        </authorList>
    </citation>
    <scope>NUCLEOTIDE SEQUENCE [LARGE SCALE GENOMIC DNA]</scope>
    <source>
        <strain evidence="7 8">JA131</strain>
    </source>
</reference>
<gene>
    <name evidence="7" type="ORF">GGD89_003260</name>
</gene>
<evidence type="ECO:0000256" key="4">
    <source>
        <dbReference type="ARBA" id="ARBA00022741"/>
    </source>
</evidence>
<accession>A0A7W6RGV1</accession>
<evidence type="ECO:0000256" key="2">
    <source>
        <dbReference type="ARBA" id="ARBA00012274"/>
    </source>
</evidence>
<comment type="caution">
    <text evidence="7">The sequence shown here is derived from an EMBL/GenBank/DDBJ whole genome shotgun (WGS) entry which is preliminary data.</text>
</comment>
<dbReference type="EC" id="1.17.4.1" evidence="2"/>
<evidence type="ECO:0000313" key="7">
    <source>
        <dbReference type="EMBL" id="MBB4267613.1"/>
    </source>
</evidence>
<dbReference type="GO" id="GO:0071897">
    <property type="term" value="P:DNA biosynthetic process"/>
    <property type="evidence" value="ECO:0007669"/>
    <property type="project" value="UniProtKB-KW"/>
</dbReference>
<keyword evidence="3" id="KW-0237">DNA synthesis</keyword>
<dbReference type="Pfam" id="PF12637">
    <property type="entry name" value="TSCPD"/>
    <property type="match status" value="1"/>
</dbReference>
<dbReference type="GO" id="GO:0004748">
    <property type="term" value="F:ribonucleoside-diphosphate reductase activity, thioredoxin disulfide as acceptor"/>
    <property type="evidence" value="ECO:0007669"/>
    <property type="project" value="UniProtKB-EC"/>
</dbReference>
<dbReference type="EMBL" id="JACIGK010000030">
    <property type="protein sequence ID" value="MBB4267613.1"/>
    <property type="molecule type" value="Genomic_DNA"/>
</dbReference>
<evidence type="ECO:0000256" key="5">
    <source>
        <dbReference type="ARBA" id="ARBA00047754"/>
    </source>
</evidence>
<evidence type="ECO:0000256" key="3">
    <source>
        <dbReference type="ARBA" id="ARBA00022634"/>
    </source>
</evidence>
<keyword evidence="4" id="KW-0547">Nucleotide-binding</keyword>
<feature type="domain" description="TSCPD" evidence="6">
    <location>
        <begin position="25"/>
        <end position="93"/>
    </location>
</feature>
<evidence type="ECO:0000259" key="6">
    <source>
        <dbReference type="Pfam" id="PF12637"/>
    </source>
</evidence>
<comment type="similarity">
    <text evidence="1">Belongs to the ribonucleoside diphosphate reductase class-2 family.</text>
</comment>
<dbReference type="AlphaFoldDB" id="A0A7W6RGV1"/>
<dbReference type="RefSeq" id="WP_184047283.1">
    <property type="nucleotide sequence ID" value="NZ_JACIGK010000030.1"/>
</dbReference>
<comment type="catalytic activity">
    <reaction evidence="5">
        <text>a 2'-deoxyribonucleoside 5'-diphosphate + [thioredoxin]-disulfide + H2O = a ribonucleoside 5'-diphosphate + [thioredoxin]-dithiol</text>
        <dbReference type="Rhea" id="RHEA:23252"/>
        <dbReference type="Rhea" id="RHEA-COMP:10698"/>
        <dbReference type="Rhea" id="RHEA-COMP:10700"/>
        <dbReference type="ChEBI" id="CHEBI:15377"/>
        <dbReference type="ChEBI" id="CHEBI:29950"/>
        <dbReference type="ChEBI" id="CHEBI:50058"/>
        <dbReference type="ChEBI" id="CHEBI:57930"/>
        <dbReference type="ChEBI" id="CHEBI:73316"/>
        <dbReference type="EC" id="1.17.4.1"/>
    </reaction>
</comment>
<proteinExistence type="inferred from homology"/>
<evidence type="ECO:0000256" key="1">
    <source>
        <dbReference type="ARBA" id="ARBA00007405"/>
    </source>
</evidence>
<dbReference type="Proteomes" id="UP000554286">
    <property type="component" value="Unassembled WGS sequence"/>
</dbReference>
<organism evidence="7 8">
    <name type="scientific">Roseospira visakhapatnamensis</name>
    <dbReference type="NCBI Taxonomy" id="390880"/>
    <lineage>
        <taxon>Bacteria</taxon>
        <taxon>Pseudomonadati</taxon>
        <taxon>Pseudomonadota</taxon>
        <taxon>Alphaproteobacteria</taxon>
        <taxon>Rhodospirillales</taxon>
        <taxon>Rhodospirillaceae</taxon>
        <taxon>Roseospira</taxon>
    </lineage>
</organism>
<name>A0A7W6RGV1_9PROT</name>